<evidence type="ECO:0000256" key="2">
    <source>
        <dbReference type="SAM" id="SignalP"/>
    </source>
</evidence>
<evidence type="ECO:0000313" key="5">
    <source>
        <dbReference type="Proteomes" id="UP000503308"/>
    </source>
</evidence>
<evidence type="ECO:0000256" key="1">
    <source>
        <dbReference type="ARBA" id="ARBA00022729"/>
    </source>
</evidence>
<feature type="signal peptide" evidence="2">
    <location>
        <begin position="1"/>
        <end position="22"/>
    </location>
</feature>
<keyword evidence="1 2" id="KW-0732">Signal</keyword>
<dbReference type="EMBL" id="CP048788">
    <property type="protein sequence ID" value="QJF50475.1"/>
    <property type="molecule type" value="Genomic_DNA"/>
</dbReference>
<name>A0A858SP80_9RHOB</name>
<proteinExistence type="predicted"/>
<organism evidence="4 5">
    <name type="scientific">Roseobacter ponti</name>
    <dbReference type="NCBI Taxonomy" id="1891787"/>
    <lineage>
        <taxon>Bacteria</taxon>
        <taxon>Pseudomonadati</taxon>
        <taxon>Pseudomonadota</taxon>
        <taxon>Alphaproteobacteria</taxon>
        <taxon>Rhodobacterales</taxon>
        <taxon>Roseobacteraceae</taxon>
        <taxon>Roseobacter</taxon>
    </lineage>
</organism>
<dbReference type="Pfam" id="PF13778">
    <property type="entry name" value="DUF4174"/>
    <property type="match status" value="1"/>
</dbReference>
<keyword evidence="5" id="KW-1185">Reference proteome</keyword>
<dbReference type="RefSeq" id="WP_169639691.1">
    <property type="nucleotide sequence ID" value="NZ_CP048788.1"/>
</dbReference>
<reference evidence="4 5" key="1">
    <citation type="submission" date="2020-02" db="EMBL/GenBank/DDBJ databases">
        <title>Genome sequence of Roseobacter ponti.</title>
        <authorList>
            <person name="Hollensteiner J."/>
            <person name="Schneider D."/>
            <person name="Poehlein A."/>
            <person name="Daniel R."/>
        </authorList>
    </citation>
    <scope>NUCLEOTIDE SEQUENCE [LARGE SCALE GENOMIC DNA]</scope>
    <source>
        <strain evidence="4 5">DSM 106830</strain>
    </source>
</reference>
<accession>A0A858SP80</accession>
<feature type="domain" description="DUF4174" evidence="3">
    <location>
        <begin position="39"/>
        <end position="140"/>
    </location>
</feature>
<dbReference type="Proteomes" id="UP000503308">
    <property type="component" value="Chromosome"/>
</dbReference>
<dbReference type="InterPro" id="IPR025232">
    <property type="entry name" value="DUF4174"/>
</dbReference>
<evidence type="ECO:0000313" key="4">
    <source>
        <dbReference type="EMBL" id="QJF50475.1"/>
    </source>
</evidence>
<sequence>MKRLLPVVLMSFFAAAPVPGTAEETVADPLFVDVTEVDLNQFKWKKRPLVVFADTPDDPMFIEQLELLRSREPAMRERDVVVISDTDPDAESDLRRKLRPRGFMLVIINKEGTVNVRKPFPWDGREISRSIDKMPIRQREIREAKERARAGGTN</sequence>
<dbReference type="KEGG" id="rpon:G3256_04540"/>
<protein>
    <submittedName>
        <fullName evidence="4">DUF4174 domain-containing protein</fullName>
    </submittedName>
</protein>
<evidence type="ECO:0000259" key="3">
    <source>
        <dbReference type="Pfam" id="PF13778"/>
    </source>
</evidence>
<gene>
    <name evidence="4" type="ORF">G3256_04540</name>
</gene>
<dbReference type="AlphaFoldDB" id="A0A858SP80"/>
<feature type="chain" id="PRO_5032447657" evidence="2">
    <location>
        <begin position="23"/>
        <end position="154"/>
    </location>
</feature>